<dbReference type="PANTHER" id="PTHR21879">
    <property type="entry name" value="FI03362P-RELATED-RELATED"/>
    <property type="match status" value="1"/>
</dbReference>
<reference evidence="3" key="1">
    <citation type="journal article" date="2024" name="Gigascience">
        <title>Chromosome-level genome of the poultry shaft louse Menopon gallinae provides insight into the host-switching and adaptive evolution of parasitic lice.</title>
        <authorList>
            <person name="Xu Y."/>
            <person name="Ma L."/>
            <person name="Liu S."/>
            <person name="Liang Y."/>
            <person name="Liu Q."/>
            <person name="He Z."/>
            <person name="Tian L."/>
            <person name="Duan Y."/>
            <person name="Cai W."/>
            <person name="Li H."/>
            <person name="Song F."/>
        </authorList>
    </citation>
    <scope>NUCLEOTIDE SEQUENCE</scope>
    <source>
        <strain evidence="3">Cailab_2023a</strain>
    </source>
</reference>
<protein>
    <submittedName>
        <fullName evidence="3">Uncharacterized protein</fullName>
    </submittedName>
</protein>
<dbReference type="InterPro" id="IPR012464">
    <property type="entry name" value="DUF1676"/>
</dbReference>
<comment type="caution">
    <text evidence="3">The sequence shown here is derived from an EMBL/GenBank/DDBJ whole genome shotgun (WGS) entry which is preliminary data.</text>
</comment>
<evidence type="ECO:0000313" key="3">
    <source>
        <dbReference type="EMBL" id="KAL0277507.1"/>
    </source>
</evidence>
<dbReference type="PANTHER" id="PTHR21879:SF17">
    <property type="entry name" value="LD24139P"/>
    <property type="match status" value="1"/>
</dbReference>
<gene>
    <name evidence="3" type="ORF">PYX00_004759</name>
</gene>
<dbReference type="GO" id="GO:0016020">
    <property type="term" value="C:membrane"/>
    <property type="evidence" value="ECO:0007669"/>
    <property type="project" value="TreeGrafter"/>
</dbReference>
<keyword evidence="2" id="KW-0732">Signal</keyword>
<feature type="transmembrane region" description="Helical" evidence="1">
    <location>
        <begin position="155"/>
        <end position="179"/>
    </location>
</feature>
<feature type="chain" id="PRO_5043665820" evidence="2">
    <location>
        <begin position="17"/>
        <end position="263"/>
    </location>
</feature>
<evidence type="ECO:0000256" key="1">
    <source>
        <dbReference type="SAM" id="Phobius"/>
    </source>
</evidence>
<organism evidence="3">
    <name type="scientific">Menopon gallinae</name>
    <name type="common">poultry shaft louse</name>
    <dbReference type="NCBI Taxonomy" id="328185"/>
    <lineage>
        <taxon>Eukaryota</taxon>
        <taxon>Metazoa</taxon>
        <taxon>Ecdysozoa</taxon>
        <taxon>Arthropoda</taxon>
        <taxon>Hexapoda</taxon>
        <taxon>Insecta</taxon>
        <taxon>Pterygota</taxon>
        <taxon>Neoptera</taxon>
        <taxon>Paraneoptera</taxon>
        <taxon>Psocodea</taxon>
        <taxon>Troctomorpha</taxon>
        <taxon>Phthiraptera</taxon>
        <taxon>Amblycera</taxon>
        <taxon>Menoponidae</taxon>
        <taxon>Menopon</taxon>
    </lineage>
</organism>
<keyword evidence="1" id="KW-1133">Transmembrane helix</keyword>
<dbReference type="AlphaFoldDB" id="A0AAW2I747"/>
<proteinExistence type="predicted"/>
<feature type="transmembrane region" description="Helical" evidence="1">
    <location>
        <begin position="186"/>
        <end position="204"/>
    </location>
</feature>
<evidence type="ECO:0000256" key="2">
    <source>
        <dbReference type="SAM" id="SignalP"/>
    </source>
</evidence>
<dbReference type="EMBL" id="JARGDH010000002">
    <property type="protein sequence ID" value="KAL0277507.1"/>
    <property type="molecule type" value="Genomic_DNA"/>
</dbReference>
<dbReference type="Pfam" id="PF07898">
    <property type="entry name" value="DUF1676"/>
    <property type="match status" value="1"/>
</dbReference>
<keyword evidence="1" id="KW-0472">Membrane</keyword>
<accession>A0AAW2I747</accession>
<name>A0AAW2I747_9NEOP</name>
<keyword evidence="1" id="KW-0812">Transmembrane</keyword>
<feature type="signal peptide" evidence="2">
    <location>
        <begin position="1"/>
        <end position="16"/>
    </location>
</feature>
<sequence length="263" mass="28005">MSSALVLIALVPCVLGGLVNPQENEVFTGRSDGVMESAFKLMSDCRKTDFGTCFGVKAVSLLNRMARMDNVNIFDGVSFVRTGEVDRSGRALSESELENSLPEEPSQKSSRLVDLFLDAALRFFKSHTLQLRLPESTSADLQRAFEEGRKLKKSLLPIMIGVAAKVFAIIPIILGGLALVATKALILGKIAFVIAAVMGMQKLFSGGSAFGSGFGKGGSPAGWSSSNSYNTGGWSNSGGPYYRSFNEAESSHNLAYSAQAPKS</sequence>